<evidence type="ECO:0000256" key="9">
    <source>
        <dbReference type="RuleBase" id="RU004338"/>
    </source>
</evidence>
<reference evidence="10 11" key="1">
    <citation type="journal article" date="2024" name="Nat. Commun.">
        <title>Phylogenomics reveals the evolutionary origins of lichenization in chlorophyte algae.</title>
        <authorList>
            <person name="Puginier C."/>
            <person name="Libourel C."/>
            <person name="Otte J."/>
            <person name="Skaloud P."/>
            <person name="Haon M."/>
            <person name="Grisel S."/>
            <person name="Petersen M."/>
            <person name="Berrin J.G."/>
            <person name="Delaux P.M."/>
            <person name="Dal Grande F."/>
            <person name="Keller J."/>
        </authorList>
    </citation>
    <scope>NUCLEOTIDE SEQUENCE [LARGE SCALE GENOMIC DNA]</scope>
    <source>
        <strain evidence="10 11">SAG 2043</strain>
    </source>
</reference>
<comment type="caution">
    <text evidence="10">The sequence shown here is derived from an EMBL/GenBank/DDBJ whole genome shotgun (WGS) entry which is preliminary data.</text>
</comment>
<keyword evidence="8" id="KW-0460">Magnesium</keyword>
<dbReference type="PANTHER" id="PTHR33254">
    <property type="entry name" value="4-HYDROXY-4-METHYL-2-OXOGLUTARATE ALDOLASE 3-RELATED"/>
    <property type="match status" value="1"/>
</dbReference>
<comment type="function">
    <text evidence="6 9">Catalyzes the aldol cleavage of 4-hydroxy-4-methyl-2-oxoglutarate (HMG) into 2 molecules of pyruvate. Also contains a secondary oxaloacetate (OAA) decarboxylase activity due to the common pyruvate enolate transition state formed following C-C bond cleavage in the retro-aldol and decarboxylation reactions.</text>
</comment>
<keyword evidence="11" id="KW-1185">Reference proteome</keyword>
<comment type="catalytic activity">
    <reaction evidence="1 9">
        <text>4-hydroxy-4-methyl-2-oxoglutarate = 2 pyruvate</text>
        <dbReference type="Rhea" id="RHEA:22748"/>
        <dbReference type="ChEBI" id="CHEBI:15361"/>
        <dbReference type="ChEBI" id="CHEBI:58276"/>
        <dbReference type="EC" id="4.1.3.17"/>
    </reaction>
</comment>
<dbReference type="AlphaFoldDB" id="A0AAW1Q9T4"/>
<dbReference type="GO" id="GO:0051252">
    <property type="term" value="P:regulation of RNA metabolic process"/>
    <property type="evidence" value="ECO:0007669"/>
    <property type="project" value="InterPro"/>
</dbReference>
<dbReference type="EC" id="4.1.3.17" evidence="9"/>
<dbReference type="NCBIfam" id="TIGR01935">
    <property type="entry name" value="NOT-MenG"/>
    <property type="match status" value="1"/>
</dbReference>
<evidence type="ECO:0000313" key="11">
    <source>
        <dbReference type="Proteomes" id="UP001489004"/>
    </source>
</evidence>
<dbReference type="GO" id="GO:0046872">
    <property type="term" value="F:metal ion binding"/>
    <property type="evidence" value="ECO:0007669"/>
    <property type="project" value="UniProtKB-KW"/>
</dbReference>
<dbReference type="Proteomes" id="UP001489004">
    <property type="component" value="Unassembled WGS sequence"/>
</dbReference>
<gene>
    <name evidence="10" type="ORF">WJX72_009589</name>
</gene>
<feature type="binding site" evidence="8">
    <location>
        <position position="122"/>
    </location>
    <ligand>
        <name>substrate</name>
    </ligand>
</feature>
<comment type="cofactor">
    <cofactor evidence="9">
        <name>a divalent metal cation</name>
        <dbReference type="ChEBI" id="CHEBI:60240"/>
    </cofactor>
</comment>
<dbReference type="PANTHER" id="PTHR33254:SF4">
    <property type="entry name" value="4-HYDROXY-4-METHYL-2-OXOGLUTARATE ALDOLASE 3-RELATED"/>
    <property type="match status" value="1"/>
</dbReference>
<dbReference type="CDD" id="cd16841">
    <property type="entry name" value="RraA_family"/>
    <property type="match status" value="1"/>
</dbReference>
<dbReference type="SUPFAM" id="SSF89562">
    <property type="entry name" value="RraA-like"/>
    <property type="match status" value="1"/>
</dbReference>
<dbReference type="InterPro" id="IPR005493">
    <property type="entry name" value="RraA/RraA-like"/>
</dbReference>
<dbReference type="Pfam" id="PF03737">
    <property type="entry name" value="RraA-like"/>
    <property type="match status" value="1"/>
</dbReference>
<dbReference type="NCBIfam" id="NF006875">
    <property type="entry name" value="PRK09372.1"/>
    <property type="match status" value="1"/>
</dbReference>
<sequence length="185" mass="19597">MSSGAGPTTATPPADAARGATADLCDVFLPDPVDVVTEQKVQIVAPIFRDYGGKLRFNGRAATVKCFENNPLVRKALEENGTGRVLVVDGGASMRCALLGDNIADMAVKNGWSGIIINGCIRDSEDIGRMALGVKALNTYPLKSSKRDLGLRDVPITFANVTVRPGDYIYADKDGILVSAEQLSL</sequence>
<feature type="binding site" evidence="8">
    <location>
        <position position="123"/>
    </location>
    <ligand>
        <name>substrate</name>
    </ligand>
</feature>
<evidence type="ECO:0000256" key="1">
    <source>
        <dbReference type="ARBA" id="ARBA00001342"/>
    </source>
</evidence>
<evidence type="ECO:0000256" key="7">
    <source>
        <dbReference type="ARBA" id="ARBA00047973"/>
    </source>
</evidence>
<accession>A0AAW1Q9T4</accession>
<keyword evidence="5 9" id="KW-0456">Lyase</keyword>
<comment type="catalytic activity">
    <reaction evidence="7 9">
        <text>oxaloacetate + H(+) = pyruvate + CO2</text>
        <dbReference type="Rhea" id="RHEA:15641"/>
        <dbReference type="ChEBI" id="CHEBI:15361"/>
        <dbReference type="ChEBI" id="CHEBI:15378"/>
        <dbReference type="ChEBI" id="CHEBI:16452"/>
        <dbReference type="ChEBI" id="CHEBI:16526"/>
        <dbReference type="EC" id="4.1.1.112"/>
    </reaction>
</comment>
<feature type="binding site" evidence="8">
    <location>
        <begin position="100"/>
        <end position="103"/>
    </location>
    <ligand>
        <name>substrate</name>
    </ligand>
</feature>
<evidence type="ECO:0000256" key="8">
    <source>
        <dbReference type="PIRSR" id="PIRSR605493-1"/>
    </source>
</evidence>
<dbReference type="InterPro" id="IPR010203">
    <property type="entry name" value="RraA"/>
</dbReference>
<protein>
    <recommendedName>
        <fullName evidence="9">4-hydroxy-4-methyl-2-oxoglutarate aldolase</fullName>
        <shortName evidence="9">HMG aldolase</shortName>
        <ecNumber evidence="9">4.1.1.112</ecNumber>
        <ecNumber evidence="9">4.1.3.17</ecNumber>
    </recommendedName>
    <alternativeName>
        <fullName evidence="9">Oxaloacetate decarboxylase</fullName>
    </alternativeName>
</protein>
<dbReference type="InterPro" id="IPR036704">
    <property type="entry name" value="RraA/RraA-like_sf"/>
</dbReference>
<evidence type="ECO:0000256" key="3">
    <source>
        <dbReference type="ARBA" id="ARBA00011233"/>
    </source>
</evidence>
<name>A0AAW1Q9T4_9CHLO</name>
<evidence type="ECO:0000256" key="5">
    <source>
        <dbReference type="ARBA" id="ARBA00023239"/>
    </source>
</evidence>
<evidence type="ECO:0000256" key="6">
    <source>
        <dbReference type="ARBA" id="ARBA00025046"/>
    </source>
</evidence>
<dbReference type="Gene3D" id="3.50.30.40">
    <property type="entry name" value="Ribonuclease E inhibitor RraA/RraA-like"/>
    <property type="match status" value="1"/>
</dbReference>
<dbReference type="GO" id="GO:0047443">
    <property type="term" value="F:4-hydroxy-4-methyl-2-oxoglutarate aldolase activity"/>
    <property type="evidence" value="ECO:0007669"/>
    <property type="project" value="UniProtKB-EC"/>
</dbReference>
<dbReference type="GO" id="GO:0008948">
    <property type="term" value="F:oxaloacetate decarboxylase activity"/>
    <property type="evidence" value="ECO:0007669"/>
    <property type="project" value="UniProtKB-EC"/>
</dbReference>
<dbReference type="EC" id="4.1.1.112" evidence="9"/>
<evidence type="ECO:0000256" key="2">
    <source>
        <dbReference type="ARBA" id="ARBA00008621"/>
    </source>
</evidence>
<organism evidence="10 11">
    <name type="scientific">[Myrmecia] bisecta</name>
    <dbReference type="NCBI Taxonomy" id="41462"/>
    <lineage>
        <taxon>Eukaryota</taxon>
        <taxon>Viridiplantae</taxon>
        <taxon>Chlorophyta</taxon>
        <taxon>core chlorophytes</taxon>
        <taxon>Trebouxiophyceae</taxon>
        <taxon>Trebouxiales</taxon>
        <taxon>Trebouxiaceae</taxon>
        <taxon>Myrmecia</taxon>
    </lineage>
</organism>
<dbReference type="EMBL" id="JALJOR010000004">
    <property type="protein sequence ID" value="KAK9818252.1"/>
    <property type="molecule type" value="Genomic_DNA"/>
</dbReference>
<evidence type="ECO:0000256" key="4">
    <source>
        <dbReference type="ARBA" id="ARBA00022723"/>
    </source>
</evidence>
<proteinExistence type="inferred from homology"/>
<dbReference type="GO" id="GO:0008428">
    <property type="term" value="F:ribonuclease inhibitor activity"/>
    <property type="evidence" value="ECO:0007669"/>
    <property type="project" value="InterPro"/>
</dbReference>
<comment type="subunit">
    <text evidence="3 9">Homotrimer.</text>
</comment>
<keyword evidence="4 8" id="KW-0479">Metal-binding</keyword>
<comment type="similarity">
    <text evidence="2 9">Belongs to the class II aldolase/RraA-like family.</text>
</comment>
<comment type="cofactor">
    <cofactor evidence="8">
        <name>Mg(2+)</name>
        <dbReference type="ChEBI" id="CHEBI:18420"/>
    </cofactor>
</comment>
<evidence type="ECO:0000313" key="10">
    <source>
        <dbReference type="EMBL" id="KAK9818252.1"/>
    </source>
</evidence>